<evidence type="ECO:0000256" key="12">
    <source>
        <dbReference type="ARBA" id="ARBA00040756"/>
    </source>
</evidence>
<dbReference type="GO" id="GO:0006289">
    <property type="term" value="P:nucleotide-excision repair"/>
    <property type="evidence" value="ECO:0007669"/>
    <property type="project" value="InterPro"/>
</dbReference>
<dbReference type="InterPro" id="IPR012337">
    <property type="entry name" value="RNaseH-like_sf"/>
</dbReference>
<evidence type="ECO:0000256" key="2">
    <source>
        <dbReference type="ARBA" id="ARBA00022722"/>
    </source>
</evidence>
<dbReference type="Gene3D" id="3.30.420.10">
    <property type="entry name" value="Ribonuclease H-like superfamily/Ribonuclease H"/>
    <property type="match status" value="1"/>
</dbReference>
<evidence type="ECO:0000256" key="13">
    <source>
        <dbReference type="ARBA" id="ARBA00042138"/>
    </source>
</evidence>
<keyword evidence="8" id="KW-0234">DNA repair</keyword>
<dbReference type="AlphaFoldDB" id="A0A7Z0LKY1"/>
<dbReference type="PROSITE" id="PS50164">
    <property type="entry name" value="GIY_YIG"/>
    <property type="match status" value="1"/>
</dbReference>
<comment type="catalytic activity">
    <reaction evidence="15">
        <text>DNA(n) + a 2'-deoxyribonucleoside 5'-triphosphate = DNA(n+1) + diphosphate</text>
        <dbReference type="Rhea" id="RHEA:22508"/>
        <dbReference type="Rhea" id="RHEA-COMP:17339"/>
        <dbReference type="Rhea" id="RHEA-COMP:17340"/>
        <dbReference type="ChEBI" id="CHEBI:33019"/>
        <dbReference type="ChEBI" id="CHEBI:61560"/>
        <dbReference type="ChEBI" id="CHEBI:173112"/>
        <dbReference type="EC" id="2.7.7.7"/>
    </reaction>
</comment>
<evidence type="ECO:0000313" key="17">
    <source>
        <dbReference type="EMBL" id="NYS60828.1"/>
    </source>
</evidence>
<protein>
    <recommendedName>
        <fullName evidence="12">Excinuclease cho</fullName>
        <ecNumber evidence="1">2.7.7.7</ecNumber>
    </recommendedName>
    <alternativeName>
        <fullName evidence="14">Endonuclease cho</fullName>
    </alternativeName>
    <alternativeName>
        <fullName evidence="13">UvrC homolog protein</fullName>
    </alternativeName>
</protein>
<sequence>MTAPTLIFVDVETTGTRATRDRITEIAALKVLDGDIVDRWTSLIYPDERVPFNITQLTGINDAMLSDAPRFADIAHSLYEWLGDAPLVAHNARFDFSFLRNEFKRAGFDCRSLLLCTLRLSRRIAPQERQHNLPALLARHGISAIRHHRAGDDVEALWSLWKTWQAQHSAAEWEALLATEKRYRSLPAHLDPELLEQLPKAPGVYLFYGHNQLPLYVGKSINLRNRVLGHFQRDHQDDKEMRLAQQVQHIEWEETTGDLGAQLREAQLVKTLMPIMNRRLRKQRRLTAWHWPEEATQPTLLNDSAMELVNGNLYGLFRSARDAKSTLRNIAEKEQLCPQVLGLERGQGRCFAHQLGKCRGACCGQESLDTHTKRAKNALTQLQVSGWPWSGSIAIKEHNPQRRRVAYHVVYQWRYLGTAKSETAAAKLTTTDAAFDLDAYRILNRFLRDPSAHALEIMTLPAPV</sequence>
<comment type="function">
    <text evidence="10">DNA polymerase III is a complex, multichain enzyme responsible for most of the replicative synthesis in bacteria. The epsilon subunit contain the editing function and is a proofreading 3'-5' exonuclease.</text>
</comment>
<dbReference type="GO" id="GO:0003887">
    <property type="term" value="F:DNA-directed DNA polymerase activity"/>
    <property type="evidence" value="ECO:0007669"/>
    <property type="project" value="UniProtKB-EC"/>
</dbReference>
<dbReference type="SUPFAM" id="SSF53098">
    <property type="entry name" value="Ribonuclease H-like"/>
    <property type="match status" value="1"/>
</dbReference>
<dbReference type="GO" id="GO:0009380">
    <property type="term" value="C:excinuclease repair complex"/>
    <property type="evidence" value="ECO:0007669"/>
    <property type="project" value="TreeGrafter"/>
</dbReference>
<dbReference type="Gene3D" id="3.40.1440.10">
    <property type="entry name" value="GIY-YIG endonuclease"/>
    <property type="match status" value="1"/>
</dbReference>
<evidence type="ECO:0000256" key="3">
    <source>
        <dbReference type="ARBA" id="ARBA00022763"/>
    </source>
</evidence>
<dbReference type="EMBL" id="JACCDF010000006">
    <property type="protein sequence ID" value="NYS60828.1"/>
    <property type="molecule type" value="Genomic_DNA"/>
</dbReference>
<dbReference type="RefSeq" id="WP_179930155.1">
    <property type="nucleotide sequence ID" value="NZ_JACCDF010000006.1"/>
</dbReference>
<dbReference type="CDD" id="cd10434">
    <property type="entry name" value="GIY-YIG_UvrC_Cho"/>
    <property type="match status" value="1"/>
</dbReference>
<evidence type="ECO:0000256" key="11">
    <source>
        <dbReference type="ARBA" id="ARBA00026073"/>
    </source>
</evidence>
<comment type="caution">
    <text evidence="17">The sequence shown here is derived from an EMBL/GenBank/DDBJ whole genome shotgun (WGS) entry which is preliminary data.</text>
</comment>
<organism evidence="17 18">
    <name type="scientific">Vreelandella salicampi</name>
    <dbReference type="NCBI Taxonomy" id="1449798"/>
    <lineage>
        <taxon>Bacteria</taxon>
        <taxon>Pseudomonadati</taxon>
        <taxon>Pseudomonadota</taxon>
        <taxon>Gammaproteobacteria</taxon>
        <taxon>Oceanospirillales</taxon>
        <taxon>Halomonadaceae</taxon>
        <taxon>Vreelandella</taxon>
    </lineage>
</organism>
<dbReference type="EC" id="2.7.7.7" evidence="1"/>
<reference evidence="17 18" key="1">
    <citation type="journal article" date="2015" name="Int. J. Syst. Evol. Microbiol.">
        <title>Halomonas salicampi sp. nov., a halotolerant and alkalitolerant bacterium isolated from a saltern soil.</title>
        <authorList>
            <person name="Lee J.C."/>
            <person name="Kim Y.S."/>
            <person name="Yun B.S."/>
            <person name="Whang K.S."/>
        </authorList>
    </citation>
    <scope>NUCLEOTIDE SEQUENCE [LARGE SCALE GENOMIC DNA]</scope>
    <source>
        <strain evidence="17 18">BH103</strain>
    </source>
</reference>
<evidence type="ECO:0000256" key="4">
    <source>
        <dbReference type="ARBA" id="ARBA00022769"/>
    </source>
</evidence>
<evidence type="ECO:0000256" key="8">
    <source>
        <dbReference type="ARBA" id="ARBA00023204"/>
    </source>
</evidence>
<keyword evidence="4" id="KW-0228">DNA excision</keyword>
<keyword evidence="9" id="KW-0742">SOS response</keyword>
<dbReference type="CDD" id="cd06127">
    <property type="entry name" value="DEDDh"/>
    <property type="match status" value="1"/>
</dbReference>
<dbReference type="InterPro" id="IPR000305">
    <property type="entry name" value="GIY-YIG_endonuc"/>
</dbReference>
<dbReference type="Pfam" id="PF00929">
    <property type="entry name" value="RNase_T"/>
    <property type="match status" value="1"/>
</dbReference>
<name>A0A7Z0LKY1_9GAMM</name>
<dbReference type="InterPro" id="IPR013520">
    <property type="entry name" value="Ribonucl_H"/>
</dbReference>
<evidence type="ECO:0000256" key="6">
    <source>
        <dbReference type="ARBA" id="ARBA00022839"/>
    </source>
</evidence>
<evidence type="ECO:0000313" key="18">
    <source>
        <dbReference type="Proteomes" id="UP000586119"/>
    </source>
</evidence>
<evidence type="ECO:0000256" key="15">
    <source>
        <dbReference type="ARBA" id="ARBA00049244"/>
    </source>
</evidence>
<dbReference type="SUPFAM" id="SSF82771">
    <property type="entry name" value="GIY-YIG endonuclease"/>
    <property type="match status" value="1"/>
</dbReference>
<dbReference type="InterPro" id="IPR036397">
    <property type="entry name" value="RNaseH_sf"/>
</dbReference>
<proteinExistence type="predicted"/>
<keyword evidence="7" id="KW-0267">Excision nuclease</keyword>
<dbReference type="PANTHER" id="PTHR30562:SF10">
    <property type="entry name" value="EXCINUCLEASE CHO"/>
    <property type="match status" value="1"/>
</dbReference>
<keyword evidence="18" id="KW-1185">Reference proteome</keyword>
<dbReference type="GO" id="GO:0006260">
    <property type="term" value="P:DNA replication"/>
    <property type="evidence" value="ECO:0007669"/>
    <property type="project" value="InterPro"/>
</dbReference>
<keyword evidence="5" id="KW-0378">Hydrolase</keyword>
<dbReference type="SMART" id="SM00465">
    <property type="entry name" value="GIYc"/>
    <property type="match status" value="1"/>
</dbReference>
<dbReference type="PANTHER" id="PTHR30562">
    <property type="entry name" value="UVRC/OXIDOREDUCTASE"/>
    <property type="match status" value="1"/>
</dbReference>
<keyword evidence="3" id="KW-0227">DNA damage</keyword>
<dbReference type="SMART" id="SM00479">
    <property type="entry name" value="EXOIII"/>
    <property type="match status" value="1"/>
</dbReference>
<dbReference type="InterPro" id="IPR047296">
    <property type="entry name" value="GIY-YIG_UvrC_Cho"/>
</dbReference>
<evidence type="ECO:0000256" key="1">
    <source>
        <dbReference type="ARBA" id="ARBA00012417"/>
    </source>
</evidence>
<keyword evidence="2" id="KW-0540">Nuclease</keyword>
<evidence type="ECO:0000256" key="5">
    <source>
        <dbReference type="ARBA" id="ARBA00022801"/>
    </source>
</evidence>
<evidence type="ECO:0000256" key="10">
    <source>
        <dbReference type="ARBA" id="ARBA00025483"/>
    </source>
</evidence>
<feature type="domain" description="GIY-YIG" evidence="16">
    <location>
        <begin position="200"/>
        <end position="278"/>
    </location>
</feature>
<dbReference type="GO" id="GO:0003677">
    <property type="term" value="F:DNA binding"/>
    <property type="evidence" value="ECO:0007669"/>
    <property type="project" value="InterPro"/>
</dbReference>
<keyword evidence="6" id="KW-0269">Exonuclease</keyword>
<evidence type="ECO:0000256" key="9">
    <source>
        <dbReference type="ARBA" id="ARBA00023236"/>
    </source>
</evidence>
<dbReference type="NCBIfam" id="TIGR00573">
    <property type="entry name" value="dnaq"/>
    <property type="match status" value="1"/>
</dbReference>
<comment type="subunit">
    <text evidence="11">DNA polymerase III contains a core (composed of alpha, epsilon and theta chains) that associates with a tau subunit. This core dimerizes to form the POLIII' complex. PolIII' associates with the gamma complex (composed of gamma, delta, delta', psi and chi chains) and with the beta chain to form the complete DNA polymerase III complex.</text>
</comment>
<gene>
    <name evidence="17" type="ORF">HZS81_08655</name>
</gene>
<dbReference type="Proteomes" id="UP000586119">
    <property type="component" value="Unassembled WGS sequence"/>
</dbReference>
<dbReference type="FunFam" id="3.30.420.10:FF:000045">
    <property type="entry name" value="3'-5' exonuclease DinG"/>
    <property type="match status" value="1"/>
</dbReference>
<dbReference type="InterPro" id="IPR050066">
    <property type="entry name" value="UvrABC_protein_C"/>
</dbReference>
<evidence type="ECO:0000256" key="14">
    <source>
        <dbReference type="ARBA" id="ARBA00042732"/>
    </source>
</evidence>
<dbReference type="GO" id="GO:0009432">
    <property type="term" value="P:SOS response"/>
    <property type="evidence" value="ECO:0007669"/>
    <property type="project" value="UniProtKB-KW"/>
</dbReference>
<dbReference type="InterPro" id="IPR035901">
    <property type="entry name" value="GIY-YIG_endonuc_sf"/>
</dbReference>
<evidence type="ECO:0000259" key="16">
    <source>
        <dbReference type="PROSITE" id="PS50164"/>
    </source>
</evidence>
<dbReference type="InterPro" id="IPR006054">
    <property type="entry name" value="DnaQ"/>
</dbReference>
<accession>A0A7Z0LKY1</accession>
<dbReference type="GO" id="GO:0004527">
    <property type="term" value="F:exonuclease activity"/>
    <property type="evidence" value="ECO:0007669"/>
    <property type="project" value="UniProtKB-KW"/>
</dbReference>
<evidence type="ECO:0000256" key="7">
    <source>
        <dbReference type="ARBA" id="ARBA00022881"/>
    </source>
</evidence>